<dbReference type="Pfam" id="PF01588">
    <property type="entry name" value="tRNA_bind"/>
    <property type="match status" value="1"/>
</dbReference>
<keyword evidence="5" id="KW-0436">Ligase</keyword>
<keyword evidence="6" id="KW-1185">Reference proteome</keyword>
<dbReference type="InterPro" id="IPR021122">
    <property type="entry name" value="RNA_ligase_dom_REL/Rnl2"/>
</dbReference>
<dbReference type="SUPFAM" id="SSF56091">
    <property type="entry name" value="DNA ligase/mRNA capping enzyme, catalytic domain"/>
    <property type="match status" value="1"/>
</dbReference>
<dbReference type="AlphaFoldDB" id="B0C9U0"/>
<dbReference type="InterPro" id="IPR002547">
    <property type="entry name" value="tRNA-bd_dom"/>
</dbReference>
<evidence type="ECO:0000313" key="6">
    <source>
        <dbReference type="Proteomes" id="UP000000268"/>
    </source>
</evidence>
<keyword evidence="2 3" id="KW-0694">RNA-binding</keyword>
<keyword evidence="5" id="KW-0030">Aminoacyl-tRNA synthetase</keyword>
<keyword evidence="1 3" id="KW-0820">tRNA-binding</keyword>
<dbReference type="InterPro" id="IPR012340">
    <property type="entry name" value="NA-bd_OB-fold"/>
</dbReference>
<dbReference type="Gene3D" id="3.30.470.30">
    <property type="entry name" value="DNA ligase/mRNA capping enzyme"/>
    <property type="match status" value="1"/>
</dbReference>
<dbReference type="OrthoDB" id="9255590at2"/>
<feature type="domain" description="TRNA-binding" evidence="4">
    <location>
        <begin position="1"/>
        <end position="106"/>
    </location>
</feature>
<dbReference type="HOGENOM" id="CLU_632573_0_0_3"/>
<dbReference type="Proteomes" id="UP000000268">
    <property type="component" value="Chromosome"/>
</dbReference>
<dbReference type="SUPFAM" id="SSF50249">
    <property type="entry name" value="Nucleic acid-binding proteins"/>
    <property type="match status" value="1"/>
</dbReference>
<evidence type="ECO:0000256" key="3">
    <source>
        <dbReference type="PROSITE-ProRule" id="PRU00209"/>
    </source>
</evidence>
<dbReference type="Pfam" id="PF09414">
    <property type="entry name" value="RNA_ligase"/>
    <property type="match status" value="1"/>
</dbReference>
<dbReference type="EMBL" id="CP000828">
    <property type="protein sequence ID" value="ABW25380.1"/>
    <property type="molecule type" value="Genomic_DNA"/>
</dbReference>
<dbReference type="Gene3D" id="2.40.50.140">
    <property type="entry name" value="Nucleic acid-binding proteins"/>
    <property type="match status" value="1"/>
</dbReference>
<evidence type="ECO:0000313" key="5">
    <source>
        <dbReference type="EMBL" id="ABW25380.1"/>
    </source>
</evidence>
<organism evidence="5 6">
    <name type="scientific">Acaryochloris marina (strain MBIC 11017)</name>
    <dbReference type="NCBI Taxonomy" id="329726"/>
    <lineage>
        <taxon>Bacteria</taxon>
        <taxon>Bacillati</taxon>
        <taxon>Cyanobacteriota</taxon>
        <taxon>Cyanophyceae</taxon>
        <taxon>Acaryochloridales</taxon>
        <taxon>Acaryochloridaceae</taxon>
        <taxon>Acaryochloris</taxon>
    </lineage>
</organism>
<protein>
    <submittedName>
        <fullName evidence="5">Phenylalanyl-tRNA synthetase beta subunit, putative</fullName>
    </submittedName>
</protein>
<dbReference type="PROSITE" id="PS50886">
    <property type="entry name" value="TRBD"/>
    <property type="match status" value="1"/>
</dbReference>
<dbReference type="STRING" id="329726.AM1_0314"/>
<dbReference type="eggNOG" id="COG0073">
    <property type="taxonomic scope" value="Bacteria"/>
</dbReference>
<name>B0C9U0_ACAM1</name>
<accession>B0C9U0</accession>
<sequence length="433" mass="48389">MTVIVMEVIKVARHPNADSLNVYEMQVPGHPSVQVIGNLERIYGVGEHVLVAQVNSVLKDGTKIKATKLRGIISYGMALEKTELPVGEDVSQTYCQQSVVQSVQMQRWPSVELLHNVRRSLMALEATPMVTYRAKIKLDGTNAGVQIFSDGRVAAQSRSQIITPDDDNMGFAQWVSQQMDYFAPLAGHEHITIFGEWCGRGIQKRTSISKIDRRIFTVFAVQYGGVENEVAKLEIDPDKISQLLPSHPDIFVLPFMGEPLTLDFGNRDQLESVANAINQLVSEVEQIDPWVKATFGIEGLGEGLVLYPQTQTRVDRLTYPELMFKAKGEKHQVVKTKQPVQLDPEFVKSIDEFVALMVTPARLEQGLSESCQGPLEMKQLGGFLKWLAQDVQKESEAELEAAKLSWKDVNKAVTHSGKSWFRDRILSLTDIAQ</sequence>
<proteinExistence type="predicted"/>
<evidence type="ECO:0000256" key="1">
    <source>
        <dbReference type="ARBA" id="ARBA00022555"/>
    </source>
</evidence>
<evidence type="ECO:0000259" key="4">
    <source>
        <dbReference type="PROSITE" id="PS50886"/>
    </source>
</evidence>
<reference evidence="5 6" key="1">
    <citation type="journal article" date="2008" name="Proc. Natl. Acad. Sci. U.S.A.">
        <title>Niche adaptation and genome expansion in the chlorophyll d-producing cyanobacterium Acaryochloris marina.</title>
        <authorList>
            <person name="Swingley W.D."/>
            <person name="Chen M."/>
            <person name="Cheung P.C."/>
            <person name="Conrad A.L."/>
            <person name="Dejesa L.C."/>
            <person name="Hao J."/>
            <person name="Honchak B.M."/>
            <person name="Karbach L.E."/>
            <person name="Kurdoglu A."/>
            <person name="Lahiri S."/>
            <person name="Mastrian S.D."/>
            <person name="Miyashita H."/>
            <person name="Page L."/>
            <person name="Ramakrishna P."/>
            <person name="Satoh S."/>
            <person name="Sattley W.M."/>
            <person name="Shimada Y."/>
            <person name="Taylor H.L."/>
            <person name="Tomo T."/>
            <person name="Tsuchiya T."/>
            <person name="Wang Z.T."/>
            <person name="Raymond J."/>
            <person name="Mimuro M."/>
            <person name="Blankenship R.E."/>
            <person name="Touchman J.W."/>
        </authorList>
    </citation>
    <scope>NUCLEOTIDE SEQUENCE [LARGE SCALE GENOMIC DNA]</scope>
    <source>
        <strain evidence="6">MBIC 11017</strain>
    </source>
</reference>
<dbReference type="KEGG" id="amr:AM1_0314"/>
<dbReference type="GO" id="GO:0004812">
    <property type="term" value="F:aminoacyl-tRNA ligase activity"/>
    <property type="evidence" value="ECO:0007669"/>
    <property type="project" value="UniProtKB-KW"/>
</dbReference>
<dbReference type="RefSeq" id="WP_012160990.1">
    <property type="nucleotide sequence ID" value="NC_009925.1"/>
</dbReference>
<gene>
    <name evidence="5" type="primary">pheT</name>
    <name evidence="5" type="ordered locus">AM1_0314</name>
</gene>
<evidence type="ECO:0000256" key="2">
    <source>
        <dbReference type="ARBA" id="ARBA00022884"/>
    </source>
</evidence>
<dbReference type="GO" id="GO:0000049">
    <property type="term" value="F:tRNA binding"/>
    <property type="evidence" value="ECO:0007669"/>
    <property type="project" value="UniProtKB-UniRule"/>
</dbReference>